<proteinExistence type="predicted"/>
<accession>A0A6C0LI28</accession>
<feature type="region of interest" description="Disordered" evidence="1">
    <location>
        <begin position="1"/>
        <end position="26"/>
    </location>
</feature>
<reference evidence="2" key="1">
    <citation type="journal article" date="2020" name="Nature">
        <title>Giant virus diversity and host interactions through global metagenomics.</title>
        <authorList>
            <person name="Schulz F."/>
            <person name="Roux S."/>
            <person name="Paez-Espino D."/>
            <person name="Jungbluth S."/>
            <person name="Walsh D.A."/>
            <person name="Denef V.J."/>
            <person name="McMahon K.D."/>
            <person name="Konstantinidis K.T."/>
            <person name="Eloe-Fadrosh E.A."/>
            <person name="Kyrpides N.C."/>
            <person name="Woyke T."/>
        </authorList>
    </citation>
    <scope>NUCLEOTIDE SEQUENCE</scope>
    <source>
        <strain evidence="2">GVMAG-M-3300027833-11</strain>
    </source>
</reference>
<protein>
    <submittedName>
        <fullName evidence="2">Uncharacterized protein</fullName>
    </submittedName>
</protein>
<dbReference type="AlphaFoldDB" id="A0A6C0LI28"/>
<evidence type="ECO:0000256" key="1">
    <source>
        <dbReference type="SAM" id="MobiDB-lite"/>
    </source>
</evidence>
<dbReference type="EMBL" id="MN740504">
    <property type="protein sequence ID" value="QHU30157.1"/>
    <property type="molecule type" value="Genomic_DNA"/>
</dbReference>
<feature type="compositionally biased region" description="Basic and acidic residues" evidence="1">
    <location>
        <begin position="10"/>
        <end position="26"/>
    </location>
</feature>
<evidence type="ECO:0000313" key="2">
    <source>
        <dbReference type="EMBL" id="QHU30157.1"/>
    </source>
</evidence>
<name>A0A6C0LI28_9ZZZZ</name>
<sequence>MEQLIWKSGENPEKSHKSDNPNIKKEVVTPQSIAMQEGETFNEQCMSTTGISRMEMDLGMAEMNQDSNKRDSMNGKLSDRRMIQQVGQNPFHMSNNYLDDLDIQEQFLRPKSSHTEINESDR</sequence>
<organism evidence="2">
    <name type="scientific">viral metagenome</name>
    <dbReference type="NCBI Taxonomy" id="1070528"/>
    <lineage>
        <taxon>unclassified sequences</taxon>
        <taxon>metagenomes</taxon>
        <taxon>organismal metagenomes</taxon>
    </lineage>
</organism>